<dbReference type="EMBL" id="JALLBG020000036">
    <property type="protein sequence ID" value="KAL3770756.1"/>
    <property type="molecule type" value="Genomic_DNA"/>
</dbReference>
<dbReference type="AlphaFoldDB" id="A0ABD3N6V1"/>
<evidence type="ECO:0000313" key="3">
    <source>
        <dbReference type="EMBL" id="KAL3770756.1"/>
    </source>
</evidence>
<keyword evidence="4" id="KW-1185">Reference proteome</keyword>
<gene>
    <name evidence="3" type="ORF">ACHAWU_009663</name>
</gene>
<evidence type="ECO:0000313" key="4">
    <source>
        <dbReference type="Proteomes" id="UP001530293"/>
    </source>
</evidence>
<feature type="compositionally biased region" description="Low complexity" evidence="2">
    <location>
        <begin position="44"/>
        <end position="53"/>
    </location>
</feature>
<feature type="compositionally biased region" description="Basic and acidic residues" evidence="2">
    <location>
        <begin position="216"/>
        <end position="238"/>
    </location>
</feature>
<evidence type="ECO:0000256" key="2">
    <source>
        <dbReference type="SAM" id="MobiDB-lite"/>
    </source>
</evidence>
<feature type="coiled-coil region" evidence="1">
    <location>
        <begin position="187"/>
        <end position="214"/>
    </location>
</feature>
<protein>
    <submittedName>
        <fullName evidence="3">Uncharacterized protein</fullName>
    </submittedName>
</protein>
<comment type="caution">
    <text evidence="3">The sequence shown here is derived from an EMBL/GenBank/DDBJ whole genome shotgun (WGS) entry which is preliminary data.</text>
</comment>
<feature type="region of interest" description="Disordered" evidence="2">
    <location>
        <begin position="1"/>
        <end position="95"/>
    </location>
</feature>
<feature type="compositionally biased region" description="Polar residues" evidence="2">
    <location>
        <begin position="72"/>
        <end position="81"/>
    </location>
</feature>
<feature type="region of interest" description="Disordered" evidence="2">
    <location>
        <begin position="215"/>
        <end position="238"/>
    </location>
</feature>
<evidence type="ECO:0000256" key="1">
    <source>
        <dbReference type="SAM" id="Coils"/>
    </source>
</evidence>
<name>A0ABD3N6V1_9STRA</name>
<sequence length="238" mass="26972">MSFGGSGGQSARPQPSHHNHQRRSPRDFHVRQQSPHPVDVIRGQQQQQQQAAASVTDIVLMSQQKKDRKTRNTSATTVVTSFNSPPPPPFQQPSPNINDSRVISKCESDDTIPNFTLSDNLESTESAQELRHLIDAMKIEFLRLRNAKIQAEDRAVRLQSDLILQQQKSEKMAVLLHTENEHLKAVAKASDKKLEQAMKTIHELHNEIRLLKGKKERRESYDKDRVSGSHEKVAKNNA</sequence>
<dbReference type="Proteomes" id="UP001530293">
    <property type="component" value="Unassembled WGS sequence"/>
</dbReference>
<reference evidence="3 4" key="1">
    <citation type="submission" date="2024-10" db="EMBL/GenBank/DDBJ databases">
        <title>Updated reference genomes for cyclostephanoid diatoms.</title>
        <authorList>
            <person name="Roberts W.R."/>
            <person name="Alverson A.J."/>
        </authorList>
    </citation>
    <scope>NUCLEOTIDE SEQUENCE [LARGE SCALE GENOMIC DNA]</scope>
    <source>
        <strain evidence="3 4">AJA232-27</strain>
    </source>
</reference>
<proteinExistence type="predicted"/>
<accession>A0ABD3N6V1</accession>
<keyword evidence="1" id="KW-0175">Coiled coil</keyword>
<organism evidence="3 4">
    <name type="scientific">Discostella pseudostelligera</name>
    <dbReference type="NCBI Taxonomy" id="259834"/>
    <lineage>
        <taxon>Eukaryota</taxon>
        <taxon>Sar</taxon>
        <taxon>Stramenopiles</taxon>
        <taxon>Ochrophyta</taxon>
        <taxon>Bacillariophyta</taxon>
        <taxon>Coscinodiscophyceae</taxon>
        <taxon>Thalassiosirophycidae</taxon>
        <taxon>Stephanodiscales</taxon>
        <taxon>Stephanodiscaceae</taxon>
        <taxon>Discostella</taxon>
    </lineage>
</organism>